<gene>
    <name evidence="1" type="ORF">GCM10023330_23680</name>
</gene>
<dbReference type="InterPro" id="IPR053161">
    <property type="entry name" value="Ulvan_degrading_GH"/>
</dbReference>
<accession>A0ABP9CV67</accession>
<name>A0ABP9CV67_9FLAO</name>
<dbReference type="GO" id="GO:0016787">
    <property type="term" value="F:hydrolase activity"/>
    <property type="evidence" value="ECO:0007669"/>
    <property type="project" value="UniProtKB-KW"/>
</dbReference>
<evidence type="ECO:0000313" key="2">
    <source>
        <dbReference type="Proteomes" id="UP001501433"/>
    </source>
</evidence>
<dbReference type="Proteomes" id="UP001501433">
    <property type="component" value="Unassembled WGS sequence"/>
</dbReference>
<protein>
    <submittedName>
        <fullName evidence="1">Glycosyl hydrolase</fullName>
    </submittedName>
</protein>
<dbReference type="PANTHER" id="PTHR36848">
    <property type="entry name" value="DNA-BINDING PROTEIN (PUTATIVE SECRETED PROTEIN)-RELATED"/>
    <property type="match status" value="1"/>
</dbReference>
<dbReference type="Pfam" id="PF17132">
    <property type="entry name" value="Glyco_hydro_106"/>
    <property type="match status" value="2"/>
</dbReference>
<comment type="caution">
    <text evidence="1">The sequence shown here is derived from an EMBL/GenBank/DDBJ whole genome shotgun (WGS) entry which is preliminary data.</text>
</comment>
<organism evidence="1 2">
    <name type="scientific">Litoribaculum gwangyangense</name>
    <dbReference type="NCBI Taxonomy" id="1130722"/>
    <lineage>
        <taxon>Bacteria</taxon>
        <taxon>Pseudomonadati</taxon>
        <taxon>Bacteroidota</taxon>
        <taxon>Flavobacteriia</taxon>
        <taxon>Flavobacteriales</taxon>
        <taxon>Flavobacteriaceae</taxon>
        <taxon>Litoribaculum</taxon>
    </lineage>
</organism>
<sequence>MLTHLSLKLKMKLFKPVLKKVLVFLVFAIVVSCDSNSNKIKQTAHISNQDLLAGFQNPPAEARPFVRWWWNGNKIKKEELDTQLESLKSMGFGGVEINPIAMPDATPTEEESLVWMSDKWIDLVVHACKKTQDLDMIADMIAGTGWPFGGEFLTKDETCQRMVTDDISYEAGDVIEISEDYLIDYYKNKFKNSRDEKRNSERTTWSLSGVSLMPSNCSSIAQIIDLTEHQDNSGNISYNIKGEGNYILSYQLLQQDFRDVTLGAPGGAGPVIDHYKKEMTLAYLNRMKKISERSGIPLNQLIRALFCDSIEVSGANWSDGFSKLFFKTYGYKLTPWMPFVFYQGHQDYSKSNYTNNFTKEFKNQVKRVRFDFNKLLVETFLENFTKTYKTFCEENGILCRYQAYGTPFLMGMLDGYMIPDIPESNNWIYSAKMKDSTWQWSPSHGYMIWNLYASSGAHLTGKKITSCESMTNTNGVFKTTLEEIKQHDDMNFITGINHSVLHGYNYSPKEAPFSGWIRYGAYFSEQNTWWKHLSSWVDYNARLSYIFQKSKAEKSMAILGPTSDIWGEKGLAREPFHLEPEYLYRLWEPISQLGYSCDYINQNVLANAAVKDGVLTYGDMHFKLLVLASLKSLDIDAARLLRDFVSSGGKVLVIDGLPNKSLGFSDYQSKDAVVSDIINEIQSKYTSSIVSVNKPKATDELLRWTKEVLEKTEIYPDVEISNPSKNVFQIHQSTSKEIIYFFTNVSRYETSNFKAVFPIQNKYPYIWNPETGERKPYYFEESSNELDITLEPLQSLLLVFEDEKPVVRPENSKVQLVDSKAIKTNWDVVGNRVDNKSFTWTMEELLDFGFSKDISQNTFAGNLIYKTKITVQENFTHLDLGNVNEGITELYINGKNIGKRWYGKAIYPVEDVLKKGENDIEIHYTTVLANYCLSLDTPAVNRWTNRYKNEPLTPVGMEGPITLLSFKLKN</sequence>
<proteinExistence type="predicted"/>
<reference evidence="2" key="1">
    <citation type="journal article" date="2019" name="Int. J. Syst. Evol. Microbiol.">
        <title>The Global Catalogue of Microorganisms (GCM) 10K type strain sequencing project: providing services to taxonomists for standard genome sequencing and annotation.</title>
        <authorList>
            <consortium name="The Broad Institute Genomics Platform"/>
            <consortium name="The Broad Institute Genome Sequencing Center for Infectious Disease"/>
            <person name="Wu L."/>
            <person name="Ma J."/>
        </authorList>
    </citation>
    <scope>NUCLEOTIDE SEQUENCE [LARGE SCALE GENOMIC DNA]</scope>
    <source>
        <strain evidence="2">JCM 18325</strain>
    </source>
</reference>
<keyword evidence="2" id="KW-1185">Reference proteome</keyword>
<dbReference type="PANTHER" id="PTHR36848:SF2">
    <property type="entry name" value="SECRETED PROTEIN"/>
    <property type="match status" value="1"/>
</dbReference>
<dbReference type="Gene3D" id="2.60.120.260">
    <property type="entry name" value="Galactose-binding domain-like"/>
    <property type="match status" value="1"/>
</dbReference>
<keyword evidence="1" id="KW-0378">Hydrolase</keyword>
<dbReference type="EMBL" id="BAABJW010000004">
    <property type="protein sequence ID" value="GAA4815037.1"/>
    <property type="molecule type" value="Genomic_DNA"/>
</dbReference>
<evidence type="ECO:0000313" key="1">
    <source>
        <dbReference type="EMBL" id="GAA4815037.1"/>
    </source>
</evidence>